<dbReference type="RefSeq" id="WP_284372149.1">
    <property type="nucleotide sequence ID" value="NZ_BSNJ01000004.1"/>
</dbReference>
<dbReference type="Gene3D" id="3.40.50.1220">
    <property type="entry name" value="TPP-binding domain"/>
    <property type="match status" value="1"/>
</dbReference>
<keyword evidence="1" id="KW-0175">Coiled coil</keyword>
<evidence type="ECO:0000256" key="1">
    <source>
        <dbReference type="SAM" id="Coils"/>
    </source>
</evidence>
<dbReference type="SUPFAM" id="SSF52467">
    <property type="entry name" value="DHS-like NAD/FAD-binding domain"/>
    <property type="match status" value="1"/>
</dbReference>
<protein>
    <submittedName>
        <fullName evidence="2">Tetratricopeptide repeat-containing protein</fullName>
    </submittedName>
</protein>
<dbReference type="Gene3D" id="1.25.40.10">
    <property type="entry name" value="Tetratricopeptide repeat domain"/>
    <property type="match status" value="2"/>
</dbReference>
<dbReference type="NCBIfam" id="NF047558">
    <property type="entry name" value="TPR_END_plus"/>
    <property type="match status" value="1"/>
</dbReference>
<reference evidence="2" key="1">
    <citation type="journal article" date="2014" name="Int. J. Syst. Evol. Microbiol.">
        <title>Complete genome of a new Firmicutes species belonging to the dominant human colonic microbiota ('Ruminococcus bicirculans') reveals two chromosomes and a selective capacity to utilize plant glucans.</title>
        <authorList>
            <consortium name="NISC Comparative Sequencing Program"/>
            <person name="Wegmann U."/>
            <person name="Louis P."/>
            <person name="Goesmann A."/>
            <person name="Henrissat B."/>
            <person name="Duncan S.H."/>
            <person name="Flint H.J."/>
        </authorList>
    </citation>
    <scope>NUCLEOTIDE SEQUENCE</scope>
    <source>
        <strain evidence="2">NBRC 108216</strain>
    </source>
</reference>
<dbReference type="EMBL" id="BSNJ01000004">
    <property type="protein sequence ID" value="GLQ21021.1"/>
    <property type="molecule type" value="Genomic_DNA"/>
</dbReference>
<name>A0ABQ5V359_9PROT</name>
<organism evidence="2 3">
    <name type="scientific">Algimonas porphyrae</name>
    <dbReference type="NCBI Taxonomy" id="1128113"/>
    <lineage>
        <taxon>Bacteria</taxon>
        <taxon>Pseudomonadati</taxon>
        <taxon>Pseudomonadota</taxon>
        <taxon>Alphaproteobacteria</taxon>
        <taxon>Maricaulales</taxon>
        <taxon>Robiginitomaculaceae</taxon>
        <taxon>Algimonas</taxon>
    </lineage>
</organism>
<keyword evidence="3" id="KW-1185">Reference proteome</keyword>
<evidence type="ECO:0000313" key="3">
    <source>
        <dbReference type="Proteomes" id="UP001161390"/>
    </source>
</evidence>
<proteinExistence type="predicted"/>
<dbReference type="PANTHER" id="PTHR45005">
    <property type="match status" value="1"/>
</dbReference>
<reference evidence="2" key="2">
    <citation type="submission" date="2023-01" db="EMBL/GenBank/DDBJ databases">
        <title>Draft genome sequence of Algimonas porphyrae strain NBRC 108216.</title>
        <authorList>
            <person name="Sun Q."/>
            <person name="Mori K."/>
        </authorList>
    </citation>
    <scope>NUCLEOTIDE SEQUENCE</scope>
    <source>
        <strain evidence="2">NBRC 108216</strain>
    </source>
</reference>
<dbReference type="SUPFAM" id="SSF48452">
    <property type="entry name" value="TPR-like"/>
    <property type="match status" value="1"/>
</dbReference>
<gene>
    <name evidence="2" type="ORF">GCM10007854_19760</name>
</gene>
<sequence length="613" mass="68434">MGKYTNADIKRIANAMRRQAADNPERPYALMIGAGCSKSAGIPLAGALVEEIKVTYRHEIERVLGTDCDDDYGACMAALSASEVRAVLKPYLDDAGVNWAHLGIACMIRAGYIGRVLTFNFDSVLARACGLLGLYPATYDFVTGVSTRTNFIVTPAILHLHGQGHGLALLNSAEETQEHAENLRPLLTDTLSRHPMLVAGYSGESDAVFNVLADVFDGEQRFCWAGHDTDCPEHVSTLLSKRVGSSEYIGEADADQFFVDLATELGCWPPKLFTNPYAHMLRELDPVIDYPGPDTDLLSETRTELEARAKEADAEQDTARDLLMKGDYQGVIDKLGEDPETEEDRHILGYALMRMANALNERIGPDFTSNDRKTMLALYDQASHYLTNDHTTFYNWGLALQTLAEQTQDEALFRECFEKYAKATDIKPDDHMAFNNWGLALQALAEQTQDEALFRESFDKYAKAVRIKPDKQETYYNWGNAIKALAMQTQDEALFRESFDKYAKATEIKPDDHMAYYNWGGVLLTAHELFKNSDYLDLAGPVLEKAKSLNPDDLYNFACLRTLQGREDDAMAALLHCQAAGKLPSLAHLQTDTDLDPLRERDDFKALLARLEK</sequence>
<dbReference type="InterPro" id="IPR029035">
    <property type="entry name" value="DHS-like_NAD/FAD-binding_dom"/>
</dbReference>
<dbReference type="PANTHER" id="PTHR45005:SF2">
    <property type="entry name" value="PROTEIN HLB1"/>
    <property type="match status" value="1"/>
</dbReference>
<dbReference type="InterPro" id="IPR011990">
    <property type="entry name" value="TPR-like_helical_dom_sf"/>
</dbReference>
<feature type="coiled-coil region" evidence="1">
    <location>
        <begin position="295"/>
        <end position="322"/>
    </location>
</feature>
<dbReference type="InterPro" id="IPR053277">
    <property type="entry name" value="Endomembrane_traffic_mod"/>
</dbReference>
<comment type="caution">
    <text evidence="2">The sequence shown here is derived from an EMBL/GenBank/DDBJ whole genome shotgun (WGS) entry which is preliminary data.</text>
</comment>
<dbReference type="Proteomes" id="UP001161390">
    <property type="component" value="Unassembled WGS sequence"/>
</dbReference>
<accession>A0ABQ5V359</accession>
<evidence type="ECO:0000313" key="2">
    <source>
        <dbReference type="EMBL" id="GLQ21021.1"/>
    </source>
</evidence>